<dbReference type="PROSITE" id="PS50010">
    <property type="entry name" value="DH_2"/>
    <property type="match status" value="1"/>
</dbReference>
<evidence type="ECO:0000256" key="5">
    <source>
        <dbReference type="ARBA" id="ARBA00022679"/>
    </source>
</evidence>
<evidence type="ECO:0000256" key="3">
    <source>
        <dbReference type="ARBA" id="ARBA00022475"/>
    </source>
</evidence>
<dbReference type="SUPFAM" id="SSF48065">
    <property type="entry name" value="DBL homology domain (DH-domain)"/>
    <property type="match status" value="1"/>
</dbReference>
<evidence type="ECO:0000256" key="10">
    <source>
        <dbReference type="SAM" id="MobiDB-lite"/>
    </source>
</evidence>
<feature type="region of interest" description="Disordered" evidence="10">
    <location>
        <begin position="1727"/>
        <end position="1772"/>
    </location>
</feature>
<evidence type="ECO:0000256" key="1">
    <source>
        <dbReference type="ARBA" id="ARBA00004651"/>
    </source>
</evidence>
<keyword evidence="3" id="KW-1003">Cell membrane</keyword>
<feature type="region of interest" description="Disordered" evidence="10">
    <location>
        <begin position="952"/>
        <end position="973"/>
    </location>
</feature>
<dbReference type="GO" id="GO:0004100">
    <property type="term" value="F:chitin synthase activity"/>
    <property type="evidence" value="ECO:0007669"/>
    <property type="project" value="UniProtKB-EC"/>
</dbReference>
<feature type="compositionally biased region" description="Polar residues" evidence="10">
    <location>
        <begin position="16"/>
        <end position="30"/>
    </location>
</feature>
<dbReference type="PANTHER" id="PTHR22914">
    <property type="entry name" value="CHITIN SYNTHASE"/>
    <property type="match status" value="1"/>
</dbReference>
<feature type="compositionally biased region" description="Polar residues" evidence="10">
    <location>
        <begin position="468"/>
        <end position="477"/>
    </location>
</feature>
<dbReference type="SUPFAM" id="SSF53448">
    <property type="entry name" value="Nucleotide-diphospho-sugar transferases"/>
    <property type="match status" value="1"/>
</dbReference>
<dbReference type="GO" id="GO:0030428">
    <property type="term" value="C:cell septum"/>
    <property type="evidence" value="ECO:0007669"/>
    <property type="project" value="TreeGrafter"/>
</dbReference>
<feature type="compositionally biased region" description="Basic and acidic residues" evidence="10">
    <location>
        <begin position="510"/>
        <end position="521"/>
    </location>
</feature>
<keyword evidence="6 11" id="KW-0812">Transmembrane</keyword>
<evidence type="ECO:0000259" key="12">
    <source>
        <dbReference type="PROSITE" id="PS50010"/>
    </source>
</evidence>
<feature type="compositionally biased region" description="Low complexity" evidence="10">
    <location>
        <begin position="77"/>
        <end position="89"/>
    </location>
</feature>
<dbReference type="GO" id="GO:0035556">
    <property type="term" value="P:intracellular signal transduction"/>
    <property type="evidence" value="ECO:0007669"/>
    <property type="project" value="InterPro"/>
</dbReference>
<accession>A0A8H4EZ49</accession>
<name>A0A8H4EZ49_MUCCL</name>
<keyword evidence="4" id="KW-0328">Glycosyltransferase</keyword>
<feature type="compositionally biased region" description="Polar residues" evidence="10">
    <location>
        <begin position="51"/>
        <end position="63"/>
    </location>
</feature>
<feature type="region of interest" description="Disordered" evidence="10">
    <location>
        <begin position="468"/>
        <end position="555"/>
    </location>
</feature>
<dbReference type="GO" id="GO:0006031">
    <property type="term" value="P:chitin biosynthetic process"/>
    <property type="evidence" value="ECO:0007669"/>
    <property type="project" value="TreeGrafter"/>
</dbReference>
<evidence type="ECO:0000256" key="2">
    <source>
        <dbReference type="ARBA" id="ARBA00012543"/>
    </source>
</evidence>
<dbReference type="Pfam" id="PF00621">
    <property type="entry name" value="RhoGEF"/>
    <property type="match status" value="1"/>
</dbReference>
<evidence type="ECO:0000256" key="4">
    <source>
        <dbReference type="ARBA" id="ARBA00022676"/>
    </source>
</evidence>
<evidence type="ECO:0000313" key="14">
    <source>
        <dbReference type="Proteomes" id="UP000469890"/>
    </source>
</evidence>
<dbReference type="CDD" id="cd00160">
    <property type="entry name" value="RhoGEF"/>
    <property type="match status" value="1"/>
</dbReference>
<evidence type="ECO:0000256" key="11">
    <source>
        <dbReference type="SAM" id="Phobius"/>
    </source>
</evidence>
<evidence type="ECO:0000313" key="13">
    <source>
        <dbReference type="EMBL" id="KAF1799982.1"/>
    </source>
</evidence>
<comment type="subcellular location">
    <subcellularLocation>
        <location evidence="1">Cell membrane</location>
        <topology evidence="1">Multi-pass membrane protein</topology>
    </subcellularLocation>
</comment>
<evidence type="ECO:0000256" key="8">
    <source>
        <dbReference type="ARBA" id="ARBA00023136"/>
    </source>
</evidence>
<dbReference type="GO" id="GO:0005886">
    <property type="term" value="C:plasma membrane"/>
    <property type="evidence" value="ECO:0007669"/>
    <property type="project" value="UniProtKB-SubCell"/>
</dbReference>
<reference evidence="13 14" key="1">
    <citation type="submission" date="2019-09" db="EMBL/GenBank/DDBJ databases">
        <authorList>
            <consortium name="DOE Joint Genome Institute"/>
            <person name="Mondo S.J."/>
            <person name="Navarro-Mendoza M.I."/>
            <person name="Perez-Arques C."/>
            <person name="Panchal S."/>
            <person name="Nicolas F.E."/>
            <person name="Ganguly P."/>
            <person name="Pangilinan J."/>
            <person name="Grigoriev I."/>
            <person name="Heitman J."/>
            <person name="Sanya K."/>
            <person name="Garre V."/>
        </authorList>
    </citation>
    <scope>NUCLEOTIDE SEQUENCE [LARGE SCALE GENOMIC DNA]</scope>
    <source>
        <strain evidence="13 14">MU402</strain>
    </source>
</reference>
<keyword evidence="8 11" id="KW-0472">Membrane</keyword>
<keyword evidence="9" id="KW-0325">Glycoprotein</keyword>
<feature type="region of interest" description="Disordered" evidence="10">
    <location>
        <begin position="170"/>
        <end position="189"/>
    </location>
</feature>
<dbReference type="InterPro" id="IPR001331">
    <property type="entry name" value="GDS_CDC24_CS"/>
</dbReference>
<feature type="transmembrane region" description="Helical" evidence="11">
    <location>
        <begin position="1482"/>
        <end position="1503"/>
    </location>
</feature>
<feature type="compositionally biased region" description="Low complexity" evidence="10">
    <location>
        <begin position="177"/>
        <end position="189"/>
    </location>
</feature>
<dbReference type="EC" id="2.4.1.16" evidence="2"/>
<dbReference type="InterPro" id="IPR004835">
    <property type="entry name" value="Chitin_synth"/>
</dbReference>
<sequence length="1772" mass="198790">MNKTHSHRLSQLLDPQASQSVPDTHINRSGSLGDLPPLKIVHGQQQRHNKPTSTSTPVTPIQTTFNDANDRFNLTYSKSSASNNSSSSCSEEEEAVTPSTSCTLPQWLTAEDMNYDKDAMATRRSKSQGNRTMMMLMMEAKPSPSFSSPFFPIADHHGSISSASTGIKKANLDRSHSQSSSSSSSLDSKSIFGKSEFRKKESKAIRMWHTTVERLMMQRKTAIALEQQQRQQRGQKPKGTTERDLAVARFIISELYYTEKSYYQFLMFIRSNYMEPMQTASRSKIPLVKPADVHVLFYHLPDLISMSEKLLGKLEAYANDVGDSPGTAIGQIFKDMEDDFAVFLKYAIHYQGHMKAIRRASNTGYAIKIDRESRTCRKESNRLGLADYLIAPFQRVPRYELLLKDLLKHTHIPHQKKHDLVVAKNIISGLAATMNMRHHTYTTHHLISEMGPSDDKIKTYNPHLSREFSSLSATSSSDPEDQQQQQQQQPMASDAQAFITQPVKRGKSLVRPERERIDPNHRQYHYRQAAGQAPDDTIQASKTGNLPQRALSRKGTTKSVAIRRGKSILGREEKGIEDDDFAYVQQEQKPSCWDKWPRPWMLYCYVLTFWIPPFVLKICGIPYGQAQTAWREKIGLVAVILVIMAFVGFLTFGFTAATCPLQPVTVHGNQVTPGYLIIKGWAYSLSDWQDHPPINGGNETMNVLYPPMNGSGMDASFLFPSRVSACDNVFVDLQGQQPNYFPCQLFNPNHTVPPDASLYSNRTNCHTSEAATSLLSTFASQGVPNKDGAYNKISRVYYNYEDVNTTSHLMIYNGHVLNLALLQSLPTTYFQIAQGGLVDRILKDGDSWGGKDMTYVIQSYRGPGVSWREEAECLSQTIRVGQIDTISVGCMFSDIVLYVSLVVILAVIGAKFLFAVIFGWFLSWKLGNFEEENSFAARREREEQIENWTRNINTNGPVTHVPPPPTQTQAASKRKSLFPRSSRFTPVQHGPNRFDFDKPPMPVWKNNSGSRPDSYVSTSTPSFFNSPSHRGSYASFSTMNNNNSNSNNYMTPAISSYSWDGRSSDSASMNRSSVYANGPPCPFPLSPYCVPQPPPDYMPFNYPLAYTMCLVTCYSEGEEGIRTTLDSIAVSDYPKSHTMLLVICDGLITGSGESMSTPDVCVGMMRDLIVPADEVKPQPYVAIGDGAKRNNCAKVYAGFYKFDDETVPPEQQSRVPMITIVKCGTEEEQDAPKPGNRGKRDSQIVLMQFLQKVMFDERMTMMEYDFFNAIWRVTGVPADNFEICLMVDADTKLYPDALSRLISAAVKDPEISGLCGETRIANKKDSWVSMIQVFEYYISHHQSKAFESIFGGVTCLPGCFCMYRIKAPKGPNGYWVPILANPDIVEHYSENIVDTLHRKNLLLLGEDRYLTTLMLRTFPNRKMMFIPQAVCKTVVPDTFKVLLSQRRRWINSTVHNLFELLLVNDLCGTFCFSMQAVVFMELVGTLTLPAAISFTLYLVIEAILGNPAVVPLVLLALILGLPAVLIVITSRKIVYVGWMIIYLISLPIWNFALPAYAFWHFDDFSWGDTRKVEGVKKDQGHGGEGGNFDSSVITMKKWSEYEMERRTRLAQDNNLPVPRFVERNMSVDVFRENELYDVQNRRYSDQSSGSAAIPLTQQMDQGMRYRGGASATPLGIIPARVQLSDPSTAPANYDINEIMQPAASTTAKEQSSDESTENHELGWIQQSSQGNNWADPAPHHSHAHFADDDGVVVDVATTDDEAPSSSSHIKNN</sequence>
<proteinExistence type="predicted"/>
<feature type="region of interest" description="Disordered" evidence="10">
    <location>
        <begin position="1"/>
        <end position="63"/>
    </location>
</feature>
<feature type="compositionally biased region" description="Polar residues" evidence="10">
    <location>
        <begin position="1763"/>
        <end position="1772"/>
    </location>
</feature>
<dbReference type="Gene3D" id="1.20.900.10">
    <property type="entry name" value="Dbl homology (DH) domain"/>
    <property type="match status" value="1"/>
</dbReference>
<dbReference type="CDD" id="cd04190">
    <property type="entry name" value="Chitin_synth_C"/>
    <property type="match status" value="1"/>
</dbReference>
<feature type="transmembrane region" description="Helical" evidence="11">
    <location>
        <begin position="635"/>
        <end position="657"/>
    </location>
</feature>
<dbReference type="SMART" id="SM00325">
    <property type="entry name" value="RhoGEF"/>
    <property type="match status" value="1"/>
</dbReference>
<dbReference type="InterPro" id="IPR054295">
    <property type="entry name" value="CHS4-like_dom"/>
</dbReference>
<organism evidence="13 14">
    <name type="scientific">Mucor circinelloides f. lusitanicus</name>
    <name type="common">Mucor racemosus var. lusitanicus</name>
    <dbReference type="NCBI Taxonomy" id="29924"/>
    <lineage>
        <taxon>Eukaryota</taxon>
        <taxon>Fungi</taxon>
        <taxon>Fungi incertae sedis</taxon>
        <taxon>Mucoromycota</taxon>
        <taxon>Mucoromycotina</taxon>
        <taxon>Mucoromycetes</taxon>
        <taxon>Mucorales</taxon>
        <taxon>Mucorineae</taxon>
        <taxon>Mucoraceae</taxon>
        <taxon>Mucor</taxon>
    </lineage>
</organism>
<keyword evidence="5" id="KW-0808">Transferase</keyword>
<feature type="transmembrane region" description="Helical" evidence="11">
    <location>
        <begin position="895"/>
        <end position="922"/>
    </location>
</feature>
<dbReference type="PANTHER" id="PTHR22914:SF16">
    <property type="entry name" value="CHITIN SYNTHASE 3"/>
    <property type="match status" value="1"/>
</dbReference>
<feature type="transmembrane region" description="Helical" evidence="11">
    <location>
        <begin position="1535"/>
        <end position="1559"/>
    </location>
</feature>
<dbReference type="InterPro" id="IPR000219">
    <property type="entry name" value="DH_dom"/>
</dbReference>
<gene>
    <name evidence="13" type="ORF">FB192DRAFT_1449465</name>
</gene>
<evidence type="ECO:0000256" key="7">
    <source>
        <dbReference type="ARBA" id="ARBA00022989"/>
    </source>
</evidence>
<dbReference type="GO" id="GO:0005085">
    <property type="term" value="F:guanyl-nucleotide exchange factor activity"/>
    <property type="evidence" value="ECO:0007669"/>
    <property type="project" value="InterPro"/>
</dbReference>
<comment type="caution">
    <text evidence="13">The sequence shown here is derived from an EMBL/GenBank/DDBJ whole genome shotgun (WGS) entry which is preliminary data.</text>
</comment>
<dbReference type="Pfam" id="PF03142">
    <property type="entry name" value="Chitin_synth_2"/>
    <property type="match status" value="1"/>
</dbReference>
<dbReference type="Pfam" id="PF22997">
    <property type="entry name" value="CHS4"/>
    <property type="match status" value="1"/>
</dbReference>
<dbReference type="EMBL" id="JAAECE010000006">
    <property type="protein sequence ID" value="KAF1799982.1"/>
    <property type="molecule type" value="Genomic_DNA"/>
</dbReference>
<dbReference type="PROSITE" id="PS00741">
    <property type="entry name" value="DH_1"/>
    <property type="match status" value="1"/>
</dbReference>
<feature type="domain" description="DH" evidence="12">
    <location>
        <begin position="247"/>
        <end position="437"/>
    </location>
</feature>
<evidence type="ECO:0000256" key="6">
    <source>
        <dbReference type="ARBA" id="ARBA00022692"/>
    </source>
</evidence>
<dbReference type="Proteomes" id="UP000469890">
    <property type="component" value="Unassembled WGS sequence"/>
</dbReference>
<feature type="region of interest" description="Disordered" evidence="10">
    <location>
        <begin position="76"/>
        <end position="100"/>
    </location>
</feature>
<feature type="transmembrane region" description="Helical" evidence="11">
    <location>
        <begin position="1509"/>
        <end position="1528"/>
    </location>
</feature>
<dbReference type="InterPro" id="IPR035899">
    <property type="entry name" value="DBL_dom_sf"/>
</dbReference>
<keyword evidence="7 11" id="KW-1133">Transmembrane helix</keyword>
<evidence type="ECO:0000256" key="9">
    <source>
        <dbReference type="ARBA" id="ARBA00023180"/>
    </source>
</evidence>
<protein>
    <recommendedName>
        <fullName evidence="2">chitin synthase</fullName>
        <ecNumber evidence="2">2.4.1.16</ecNumber>
    </recommendedName>
</protein>
<feature type="transmembrane region" description="Helical" evidence="11">
    <location>
        <begin position="600"/>
        <end position="623"/>
    </location>
</feature>
<dbReference type="InterPro" id="IPR029044">
    <property type="entry name" value="Nucleotide-diphossugar_trans"/>
</dbReference>